<dbReference type="Pfam" id="PF00383">
    <property type="entry name" value="dCMP_cyt_deam_1"/>
    <property type="match status" value="1"/>
</dbReference>
<dbReference type="GO" id="GO:0052717">
    <property type="term" value="F:tRNA-specific adenosine-34 deaminase activity"/>
    <property type="evidence" value="ECO:0007669"/>
    <property type="project" value="UniProtKB-EC"/>
</dbReference>
<dbReference type="Gene3D" id="3.40.140.10">
    <property type="entry name" value="Cytidine Deaminase, domain 2"/>
    <property type="match status" value="1"/>
</dbReference>
<evidence type="ECO:0000313" key="5">
    <source>
        <dbReference type="Proteomes" id="UP001343698"/>
    </source>
</evidence>
<protein>
    <submittedName>
        <fullName evidence="2">Nucleoside deaminase</fullName>
        <ecNumber evidence="3">3.5.4.33</ecNumber>
    </submittedName>
</protein>
<dbReference type="AlphaFoldDB" id="A0A5B2TYY6"/>
<keyword evidence="5" id="KW-1185">Reference proteome</keyword>
<evidence type="ECO:0000313" key="4">
    <source>
        <dbReference type="Proteomes" id="UP000323188"/>
    </source>
</evidence>
<dbReference type="EMBL" id="VUOE01000001">
    <property type="protein sequence ID" value="KAA2219343.1"/>
    <property type="molecule type" value="Genomic_DNA"/>
</dbReference>
<proteinExistence type="predicted"/>
<dbReference type="GO" id="GO:0006152">
    <property type="term" value="P:purine nucleoside catabolic process"/>
    <property type="evidence" value="ECO:0007669"/>
    <property type="project" value="TreeGrafter"/>
</dbReference>
<dbReference type="EC" id="3.5.4.33" evidence="3"/>
<accession>A0A5B2TYY6</accession>
<reference evidence="3 5" key="2">
    <citation type="submission" date="2024-01" db="EMBL/GenBank/DDBJ databases">
        <title>Maribacter spp. originated from different algae showed divergent polysaccharides utilization ability.</title>
        <authorList>
            <person name="Wang H."/>
            <person name="Wu Y."/>
        </authorList>
    </citation>
    <scope>NUCLEOTIDE SEQUENCE [LARGE SCALE GENOMIC DNA]</scope>
    <source>
        <strain evidence="3 5">KPT27_14</strain>
    </source>
</reference>
<dbReference type="PROSITE" id="PS51747">
    <property type="entry name" value="CYT_DCMP_DEAMINASES_2"/>
    <property type="match status" value="1"/>
</dbReference>
<dbReference type="Proteomes" id="UP000323188">
    <property type="component" value="Unassembled WGS sequence"/>
</dbReference>
<dbReference type="RefSeq" id="WP_154917793.1">
    <property type="nucleotide sequence ID" value="NZ_JAZDDF010000001.1"/>
</dbReference>
<gene>
    <name evidence="2" type="ORF">F0361_06990</name>
    <name evidence="3" type="ORF">V1H85_03105</name>
</gene>
<sequence length="151" mass="17021">MTHETYMQMAITKAKEGKSASTGGAFGAVIVLNDEVVCAVHNQVKKEQDITQHAELHAIQIAAKKLGKHRLKDCVLYTSCEPCMMCLGACYWAQFKAVYFGASAQDAKDYGYVYSNCYYEMDSDQRHKEFRMTQLLAKEAISVWEEKGVSR</sequence>
<feature type="domain" description="CMP/dCMP-type deaminase" evidence="1">
    <location>
        <begin position="1"/>
        <end position="117"/>
    </location>
</feature>
<dbReference type="SUPFAM" id="SSF53927">
    <property type="entry name" value="Cytidine deaminase-like"/>
    <property type="match status" value="1"/>
</dbReference>
<dbReference type="InterPro" id="IPR016193">
    <property type="entry name" value="Cytidine_deaminase-like"/>
</dbReference>
<name>A0A5B2TYY6_9FLAO</name>
<evidence type="ECO:0000313" key="2">
    <source>
        <dbReference type="EMBL" id="KAA2219343.1"/>
    </source>
</evidence>
<dbReference type="GO" id="GO:0047974">
    <property type="term" value="F:guanosine deaminase activity"/>
    <property type="evidence" value="ECO:0007669"/>
    <property type="project" value="TreeGrafter"/>
</dbReference>
<evidence type="ECO:0000259" key="1">
    <source>
        <dbReference type="PROSITE" id="PS51747"/>
    </source>
</evidence>
<dbReference type="CDD" id="cd01285">
    <property type="entry name" value="nucleoside_deaminase"/>
    <property type="match status" value="1"/>
</dbReference>
<dbReference type="PANTHER" id="PTHR11079:SF161">
    <property type="entry name" value="CMP_DCMP-TYPE DEAMINASE DOMAIN-CONTAINING PROTEIN"/>
    <property type="match status" value="1"/>
</dbReference>
<evidence type="ECO:0000313" key="3">
    <source>
        <dbReference type="EMBL" id="MEE1971415.1"/>
    </source>
</evidence>
<dbReference type="InterPro" id="IPR002125">
    <property type="entry name" value="CMP_dCMP_dom"/>
</dbReference>
<comment type="caution">
    <text evidence="2">The sequence shown here is derived from an EMBL/GenBank/DDBJ whole genome shotgun (WGS) entry which is preliminary data.</text>
</comment>
<reference evidence="2 4" key="1">
    <citation type="submission" date="2019-09" db="EMBL/GenBank/DDBJ databases">
        <authorList>
            <person name="Khan S.A."/>
            <person name="Jeon C.O."/>
            <person name="Chun B.H."/>
            <person name="Jeong S.E."/>
        </authorList>
    </citation>
    <scope>NUCLEOTIDE SEQUENCE [LARGE SCALE GENOMIC DNA]</scope>
    <source>
        <strain evidence="2 4">KCTC 42508</strain>
    </source>
</reference>
<dbReference type="Proteomes" id="UP001343698">
    <property type="component" value="Unassembled WGS sequence"/>
</dbReference>
<dbReference type="PANTHER" id="PTHR11079">
    <property type="entry name" value="CYTOSINE DEAMINASE FAMILY MEMBER"/>
    <property type="match status" value="1"/>
</dbReference>
<keyword evidence="3" id="KW-0378">Hydrolase</keyword>
<dbReference type="EMBL" id="JAZDDF010000001">
    <property type="protein sequence ID" value="MEE1971415.1"/>
    <property type="molecule type" value="Genomic_DNA"/>
</dbReference>
<organism evidence="2 4">
    <name type="scientific">Maribacter flavus</name>
    <dbReference type="NCBI Taxonomy" id="1658664"/>
    <lineage>
        <taxon>Bacteria</taxon>
        <taxon>Pseudomonadati</taxon>
        <taxon>Bacteroidota</taxon>
        <taxon>Flavobacteriia</taxon>
        <taxon>Flavobacteriales</taxon>
        <taxon>Flavobacteriaceae</taxon>
        <taxon>Maribacter</taxon>
    </lineage>
</organism>